<evidence type="ECO:0000259" key="3">
    <source>
        <dbReference type="PROSITE" id="PS50893"/>
    </source>
</evidence>
<dbReference type="GO" id="GO:0005524">
    <property type="term" value="F:ATP binding"/>
    <property type="evidence" value="ECO:0007669"/>
    <property type="project" value="UniProtKB-KW"/>
</dbReference>
<dbReference type="InterPro" id="IPR027417">
    <property type="entry name" value="P-loop_NTPase"/>
</dbReference>
<dbReference type="GeneID" id="93289659"/>
<evidence type="ECO:0000256" key="2">
    <source>
        <dbReference type="ARBA" id="ARBA00022840"/>
    </source>
</evidence>
<keyword evidence="1" id="KW-0547">Nucleotide-binding</keyword>
<dbReference type="InterPro" id="IPR003439">
    <property type="entry name" value="ABC_transporter-like_ATP-bd"/>
</dbReference>
<dbReference type="SUPFAM" id="SSF52540">
    <property type="entry name" value="P-loop containing nucleoside triphosphate hydrolases"/>
    <property type="match status" value="2"/>
</dbReference>
<dbReference type="PANTHER" id="PTHR42855:SF2">
    <property type="entry name" value="DRUG RESISTANCE ABC TRANSPORTER,ATP-BINDING PROTEIN"/>
    <property type="match status" value="1"/>
</dbReference>
<name>Q5FJP1_LACAC</name>
<feature type="domain" description="ABC transporter" evidence="3">
    <location>
        <begin position="313"/>
        <end position="503"/>
    </location>
</feature>
<dbReference type="CDD" id="cd03221">
    <property type="entry name" value="ABCF_EF-3"/>
    <property type="match status" value="2"/>
</dbReference>
<dbReference type="Pfam" id="PF00005">
    <property type="entry name" value="ABC_tran"/>
    <property type="match status" value="2"/>
</dbReference>
<organism evidence="5">
    <name type="scientific">Lactobacillus acidophilus (strain ATCC 700396 / NCK56 / N2 / NCFM)</name>
    <dbReference type="NCBI Taxonomy" id="272621"/>
    <lineage>
        <taxon>Bacteria</taxon>
        <taxon>Bacillati</taxon>
        <taxon>Bacillota</taxon>
        <taxon>Bacilli</taxon>
        <taxon>Lactobacillales</taxon>
        <taxon>Lactobacillaceae</taxon>
        <taxon>Lactobacillus</taxon>
    </lineage>
</organism>
<dbReference type="InterPro" id="IPR051309">
    <property type="entry name" value="ABCF_ATPase"/>
</dbReference>
<keyword evidence="2" id="KW-0067">ATP-binding</keyword>
<keyword evidence="5" id="KW-1185">Reference proteome</keyword>
<dbReference type="STRING" id="272621.LBA1250"/>
<dbReference type="HOGENOM" id="CLU_000604_36_3_9"/>
<dbReference type="Proteomes" id="UP000006381">
    <property type="component" value="Chromosome"/>
</dbReference>
<dbReference type="KEGG" id="lac:LBA1250"/>
<dbReference type="InterPro" id="IPR003593">
    <property type="entry name" value="AAA+_ATPase"/>
</dbReference>
<accession>Q5FJP1</accession>
<dbReference type="OrthoDB" id="9762369at2"/>
<dbReference type="PANTHER" id="PTHR42855">
    <property type="entry name" value="ABC TRANSPORTER ATP-BINDING SUBUNIT"/>
    <property type="match status" value="1"/>
</dbReference>
<evidence type="ECO:0000256" key="1">
    <source>
        <dbReference type="ARBA" id="ARBA00022741"/>
    </source>
</evidence>
<dbReference type="BioCyc" id="LACI272621:G1G49-1233-MONOMER"/>
<dbReference type="GO" id="GO:0016887">
    <property type="term" value="F:ATP hydrolysis activity"/>
    <property type="evidence" value="ECO:0007669"/>
    <property type="project" value="InterPro"/>
</dbReference>
<dbReference type="PATRIC" id="fig|272621.13.peg.1185"/>
<dbReference type="EMBL" id="CP000033">
    <property type="protein sequence ID" value="AAV43083.1"/>
    <property type="molecule type" value="Genomic_DNA"/>
</dbReference>
<reference evidence="4 5" key="1">
    <citation type="journal article" date="2005" name="Proc. Natl. Acad. Sci. U.S.A.">
        <title>Complete genome sequence of the probiotic lactic acid bacterium Lactobacillus acidophilus NCFM.</title>
        <authorList>
            <person name="Altermann E."/>
            <person name="Russell W.M."/>
            <person name="Azcarate-Peril M.A."/>
            <person name="Barrangou R."/>
            <person name="Buck B.L."/>
            <person name="McAuliffe O."/>
            <person name="Souther N."/>
            <person name="Dobson A."/>
            <person name="Duong T."/>
            <person name="Callanan M."/>
            <person name="Lick S."/>
            <person name="Hamrick A."/>
            <person name="Cano R."/>
            <person name="Klaenhammer T.R."/>
        </authorList>
    </citation>
    <scope>NUCLEOTIDE SEQUENCE [LARGE SCALE GENOMIC DNA]</scope>
    <source>
        <strain evidence="5">ATCC 700396 / NCK56 / N2 / NCFM</strain>
    </source>
</reference>
<gene>
    <name evidence="4" type="ordered locus">LBA1250</name>
</gene>
<dbReference type="Gene3D" id="3.40.50.300">
    <property type="entry name" value="P-loop containing nucleotide triphosphate hydrolases"/>
    <property type="match status" value="2"/>
</dbReference>
<dbReference type="PROSITE" id="PS50893">
    <property type="entry name" value="ABC_TRANSPORTER_2"/>
    <property type="match status" value="2"/>
</dbReference>
<dbReference type="AlphaFoldDB" id="Q5FJP1"/>
<evidence type="ECO:0000313" key="5">
    <source>
        <dbReference type="Proteomes" id="UP000006381"/>
    </source>
</evidence>
<proteinExistence type="predicted"/>
<dbReference type="InterPro" id="IPR017871">
    <property type="entry name" value="ABC_transporter-like_CS"/>
</dbReference>
<protein>
    <submittedName>
        <fullName evidence="4">ABC transporter ATP binding protein</fullName>
    </submittedName>
</protein>
<dbReference type="RefSeq" id="WP_003547799.1">
    <property type="nucleotide sequence ID" value="NC_006814.3"/>
</dbReference>
<dbReference type="PROSITE" id="PS00211">
    <property type="entry name" value="ABC_TRANSPORTER_1"/>
    <property type="match status" value="1"/>
</dbReference>
<dbReference type="SMART" id="SM00382">
    <property type="entry name" value="AAA"/>
    <property type="match status" value="2"/>
</dbReference>
<dbReference type="NCBIfam" id="NF000355">
    <property type="entry name" value="ribo_prot_ABC_F"/>
    <property type="match status" value="1"/>
</dbReference>
<dbReference type="eggNOG" id="COG0488">
    <property type="taxonomic scope" value="Bacteria"/>
</dbReference>
<sequence>MSNIKISNLSFRYEDASENIFNDLNLNLDSSWKLGLVGRNGRGKTTFLNLLRKKLKGIGKIESNLDFSYFPITIKDLKNITLYELQEQVSFEQWELEREMNLLAANPDLLWQPFNTLSGGEQTKILLALSFTDRDAFPLIDEPTNHLDEASRLQVAQYLKKHDKGYIVVSHDRDFLNQVTNHILAIENTEIHLYQGNYASYEDTKNKRDQFNRDKNEKLKKEVRRLNESQLRLKNFSSKSENKKNAKAHHNEIHADIDKGFLSHKSAKIMKRSKSLSKRMDKNIEAKKGLMTNIEDTPDLTMNFQPNYHHTLLETQQLSLKIEDKPLFKDLNMVVKNQGIVSLEGKNGTGKSTFLKLVLDQTIDVSYQGKLILTNGLQISYLPQDFTEYTGTLKEFAAKQKISYEELLNNLNKMGFPRESFNTKIEEMSMGQQKRVALAKSLVEPADLYLWDEPANYLDVFNQDQLINLLKQVQPAMILVEHDEYFIERVANQRITLNLKKKV</sequence>
<feature type="domain" description="ABC transporter" evidence="3">
    <location>
        <begin position="4"/>
        <end position="213"/>
    </location>
</feature>
<evidence type="ECO:0000313" key="4">
    <source>
        <dbReference type="EMBL" id="AAV43083.1"/>
    </source>
</evidence>